<evidence type="ECO:0000313" key="1">
    <source>
        <dbReference type="EMBL" id="PNG99452.1"/>
    </source>
</evidence>
<gene>
    <name evidence="1" type="ORF">TSOC_014770</name>
</gene>
<dbReference type="GO" id="GO:0007034">
    <property type="term" value="P:vacuolar transport"/>
    <property type="evidence" value="ECO:0007669"/>
    <property type="project" value="InterPro"/>
</dbReference>
<feature type="non-terminal residue" evidence="1">
    <location>
        <position position="60"/>
    </location>
</feature>
<dbReference type="Proteomes" id="UP000236333">
    <property type="component" value="Unassembled WGS sequence"/>
</dbReference>
<organism evidence="1 2">
    <name type="scientific">Tetrabaena socialis</name>
    <dbReference type="NCBI Taxonomy" id="47790"/>
    <lineage>
        <taxon>Eukaryota</taxon>
        <taxon>Viridiplantae</taxon>
        <taxon>Chlorophyta</taxon>
        <taxon>core chlorophytes</taxon>
        <taxon>Chlorophyceae</taxon>
        <taxon>CS clade</taxon>
        <taxon>Chlamydomonadales</taxon>
        <taxon>Tetrabaenaceae</taxon>
        <taxon>Tetrabaena</taxon>
    </lineage>
</organism>
<protein>
    <submittedName>
        <fullName evidence="1">Vacuolar protein sorting-associated protein 24 1</fullName>
    </submittedName>
</protein>
<proteinExistence type="predicted"/>
<dbReference type="InterPro" id="IPR005024">
    <property type="entry name" value="Snf7_fam"/>
</dbReference>
<name>A0A2J7ZGQ7_9CHLO</name>
<dbReference type="AlphaFoldDB" id="A0A2J7ZGQ7"/>
<dbReference type="OrthoDB" id="2329734at2759"/>
<dbReference type="PANTHER" id="PTHR10476">
    <property type="entry name" value="CHARGED MULTIVESICULAR BODY PROTEIN"/>
    <property type="match status" value="1"/>
</dbReference>
<comment type="caution">
    <text evidence="1">The sequence shown here is derived from an EMBL/GenBank/DDBJ whole genome shotgun (WGS) entry which is preliminary data.</text>
</comment>
<keyword evidence="2" id="KW-1185">Reference proteome</keyword>
<accession>A0A2J7ZGQ7</accession>
<evidence type="ECO:0000313" key="2">
    <source>
        <dbReference type="Proteomes" id="UP000236333"/>
    </source>
</evidence>
<sequence>MLKALFHKEDPKELVRKWQTTLRAEQRGLDRQIRDIQFEEKKVQKAIRDAAKRGDMGAAK</sequence>
<dbReference type="EMBL" id="PGGS01002872">
    <property type="protein sequence ID" value="PNG99452.1"/>
    <property type="molecule type" value="Genomic_DNA"/>
</dbReference>
<dbReference type="Gene3D" id="6.10.140.1230">
    <property type="match status" value="1"/>
</dbReference>
<reference evidence="1 2" key="1">
    <citation type="journal article" date="2017" name="Mol. Biol. Evol.">
        <title>The 4-celled Tetrabaena socialis nuclear genome reveals the essential components for genetic control of cell number at the origin of multicellularity in the volvocine lineage.</title>
        <authorList>
            <person name="Featherston J."/>
            <person name="Arakaki Y."/>
            <person name="Hanschen E.R."/>
            <person name="Ferris P.J."/>
            <person name="Michod R.E."/>
            <person name="Olson B.J.S.C."/>
            <person name="Nozaki H."/>
            <person name="Durand P.M."/>
        </authorList>
    </citation>
    <scope>NUCLEOTIDE SEQUENCE [LARGE SCALE GENOMIC DNA]</scope>
    <source>
        <strain evidence="1 2">NIES-571</strain>
    </source>
</reference>